<keyword evidence="9 11" id="KW-0472">Membrane</keyword>
<dbReference type="Pfam" id="PF02931">
    <property type="entry name" value="Neur_chan_LBD"/>
    <property type="match status" value="1"/>
</dbReference>
<dbReference type="Gene3D" id="2.70.170.10">
    <property type="entry name" value="Neurotransmitter-gated ion-channel ligand-binding domain"/>
    <property type="match status" value="1"/>
</dbReference>
<evidence type="ECO:0000256" key="9">
    <source>
        <dbReference type="ARBA" id="ARBA00023136"/>
    </source>
</evidence>
<accession>A0A7M5WX17</accession>
<comment type="similarity">
    <text evidence="11">Belongs to the ligand-gated ion channel (TC 1.A.9) family.</text>
</comment>
<keyword evidence="14" id="KW-1185">Reference proteome</keyword>
<dbReference type="PANTHER" id="PTHR18945">
    <property type="entry name" value="NEUROTRANSMITTER GATED ION CHANNEL"/>
    <property type="match status" value="1"/>
</dbReference>
<feature type="transmembrane region" description="Helical" evidence="11">
    <location>
        <begin position="215"/>
        <end position="235"/>
    </location>
</feature>
<dbReference type="InterPro" id="IPR018000">
    <property type="entry name" value="Neurotransmitter_ion_chnl_CS"/>
</dbReference>
<evidence type="ECO:0000256" key="11">
    <source>
        <dbReference type="RuleBase" id="RU000687"/>
    </source>
</evidence>
<protein>
    <recommendedName>
        <fullName evidence="12">Neurotransmitter-gated ion-channel ligand-binding domain-containing protein</fullName>
    </recommendedName>
</protein>
<keyword evidence="3 11" id="KW-0813">Transport</keyword>
<evidence type="ECO:0000256" key="6">
    <source>
        <dbReference type="ARBA" id="ARBA00022729"/>
    </source>
</evidence>
<dbReference type="Gene3D" id="1.20.58.390">
    <property type="entry name" value="Neurotransmitter-gated ion-channel transmembrane domain"/>
    <property type="match status" value="1"/>
</dbReference>
<dbReference type="PRINTS" id="PR00252">
    <property type="entry name" value="NRIONCHANNEL"/>
</dbReference>
<dbReference type="InterPro" id="IPR036734">
    <property type="entry name" value="Neur_chan_lig-bd_sf"/>
</dbReference>
<dbReference type="GO" id="GO:0004888">
    <property type="term" value="F:transmembrane signaling receptor activity"/>
    <property type="evidence" value="ECO:0007669"/>
    <property type="project" value="InterPro"/>
</dbReference>
<keyword evidence="7 11" id="KW-1133">Transmembrane helix</keyword>
<dbReference type="InterPro" id="IPR006201">
    <property type="entry name" value="Neur_channel"/>
</dbReference>
<dbReference type="EnsemblMetazoa" id="CLYHEMT014510.1">
    <property type="protein sequence ID" value="CLYHEMP014510.1"/>
    <property type="gene ID" value="CLYHEMG014510"/>
</dbReference>
<dbReference type="PRINTS" id="PR00253">
    <property type="entry name" value="GABAARECEPTR"/>
</dbReference>
<evidence type="ECO:0000256" key="3">
    <source>
        <dbReference type="ARBA" id="ARBA00022448"/>
    </source>
</evidence>
<dbReference type="InterPro" id="IPR006028">
    <property type="entry name" value="GABAA/Glycine_rcpt"/>
</dbReference>
<feature type="transmembrane region" description="Helical" evidence="11">
    <location>
        <begin position="336"/>
        <end position="356"/>
    </location>
</feature>
<feature type="transmembrane region" description="Helical" evidence="11">
    <location>
        <begin position="241"/>
        <end position="259"/>
    </location>
</feature>
<dbReference type="SUPFAM" id="SSF90112">
    <property type="entry name" value="Neurotransmitter-gated ion-channel transmembrane pore"/>
    <property type="match status" value="1"/>
</dbReference>
<organism evidence="13 14">
    <name type="scientific">Clytia hemisphaerica</name>
    <dbReference type="NCBI Taxonomy" id="252671"/>
    <lineage>
        <taxon>Eukaryota</taxon>
        <taxon>Metazoa</taxon>
        <taxon>Cnidaria</taxon>
        <taxon>Hydrozoa</taxon>
        <taxon>Hydroidolina</taxon>
        <taxon>Leptothecata</taxon>
        <taxon>Obeliida</taxon>
        <taxon>Clytiidae</taxon>
        <taxon>Clytia</taxon>
    </lineage>
</organism>
<keyword evidence="5 11" id="KW-0812">Transmembrane</keyword>
<reference evidence="13" key="1">
    <citation type="submission" date="2021-01" db="UniProtKB">
        <authorList>
            <consortium name="EnsemblMetazoa"/>
        </authorList>
    </citation>
    <scope>IDENTIFICATION</scope>
</reference>
<sequence length="359" mass="40862">MTGYSKVSIPYLKNHNKTLDVLTSITVLNIGNLNTEEMTFEVEVYFDMKWMDPRLAFKEYLNASYVLVPGETAYQHIWVPDLFIRNMKFSESSTFLTDLSGVIIYPDGFVTLSSRMRVVAHCEMDLLMFPLDSQSCNLMIVSFNYDTTVLRSLWGENPVAVDTMRDGRKSQIDTWMGLKLVETLTTEGSYVYQNSGLKFQYLIATFVLERQTQYYILKGFIPSSLLVCLTWASFWLPTTSYPARVALILTSFLASIVLYQGSSLHINQMTVMQVFLLGNIALIGLTLLEYLLAVKKEHQIVKMKSIVNQTKGAKVKGVLAHNKKKMVNPVDQKARYIIPLIYMVFIVTFVISVTMLSGK</sequence>
<dbReference type="Proteomes" id="UP000594262">
    <property type="component" value="Unplaced"/>
</dbReference>
<evidence type="ECO:0000256" key="4">
    <source>
        <dbReference type="ARBA" id="ARBA00022475"/>
    </source>
</evidence>
<evidence type="ECO:0000256" key="10">
    <source>
        <dbReference type="ARBA" id="ARBA00023303"/>
    </source>
</evidence>
<evidence type="ECO:0000259" key="12">
    <source>
        <dbReference type="Pfam" id="PF02931"/>
    </source>
</evidence>
<evidence type="ECO:0000256" key="7">
    <source>
        <dbReference type="ARBA" id="ARBA00022989"/>
    </source>
</evidence>
<dbReference type="InterPro" id="IPR038050">
    <property type="entry name" value="Neuro_actylchol_rec"/>
</dbReference>
<dbReference type="PROSITE" id="PS00236">
    <property type="entry name" value="NEUROTR_ION_CHANNEL"/>
    <property type="match status" value="1"/>
</dbReference>
<dbReference type="InterPro" id="IPR036719">
    <property type="entry name" value="Neuro-gated_channel_TM_sf"/>
</dbReference>
<dbReference type="InterPro" id="IPR006202">
    <property type="entry name" value="Neur_chan_lig-bd"/>
</dbReference>
<evidence type="ECO:0000256" key="5">
    <source>
        <dbReference type="ARBA" id="ARBA00022692"/>
    </source>
</evidence>
<comment type="subcellular location">
    <subcellularLocation>
        <location evidence="2">Cell membrane</location>
    </subcellularLocation>
    <subcellularLocation>
        <location evidence="1">Membrane</location>
        <topology evidence="1">Multi-pass membrane protein</topology>
    </subcellularLocation>
</comment>
<name>A0A7M5WX17_9CNID</name>
<evidence type="ECO:0000313" key="14">
    <source>
        <dbReference type="Proteomes" id="UP000594262"/>
    </source>
</evidence>
<evidence type="ECO:0000256" key="2">
    <source>
        <dbReference type="ARBA" id="ARBA00004236"/>
    </source>
</evidence>
<dbReference type="OrthoDB" id="442503at2759"/>
<evidence type="ECO:0000313" key="13">
    <source>
        <dbReference type="EnsemblMetazoa" id="CLYHEMP014510.1"/>
    </source>
</evidence>
<keyword evidence="8 11" id="KW-0406">Ion transport</keyword>
<keyword evidence="4" id="KW-1003">Cell membrane</keyword>
<evidence type="ECO:0000256" key="8">
    <source>
        <dbReference type="ARBA" id="ARBA00023065"/>
    </source>
</evidence>
<keyword evidence="6" id="KW-0732">Signal</keyword>
<feature type="transmembrane region" description="Helical" evidence="11">
    <location>
        <begin position="271"/>
        <end position="293"/>
    </location>
</feature>
<proteinExistence type="inferred from homology"/>
<dbReference type="GO" id="GO:0005230">
    <property type="term" value="F:extracellular ligand-gated monoatomic ion channel activity"/>
    <property type="evidence" value="ECO:0007669"/>
    <property type="project" value="InterPro"/>
</dbReference>
<keyword evidence="10 11" id="KW-0407">Ion channel</keyword>
<dbReference type="AlphaFoldDB" id="A0A7M5WX17"/>
<feature type="domain" description="Neurotransmitter-gated ion-channel ligand-binding" evidence="12">
    <location>
        <begin position="2"/>
        <end position="212"/>
    </location>
</feature>
<evidence type="ECO:0000256" key="1">
    <source>
        <dbReference type="ARBA" id="ARBA00004141"/>
    </source>
</evidence>
<dbReference type="SUPFAM" id="SSF63712">
    <property type="entry name" value="Nicotinic receptor ligand binding domain-like"/>
    <property type="match status" value="1"/>
</dbReference>
<dbReference type="GO" id="GO:0005886">
    <property type="term" value="C:plasma membrane"/>
    <property type="evidence" value="ECO:0007669"/>
    <property type="project" value="UniProtKB-SubCell"/>
</dbReference>